<dbReference type="NCBIfam" id="NF009224">
    <property type="entry name" value="PRK12574.1"/>
    <property type="match status" value="1"/>
</dbReference>
<evidence type="ECO:0000256" key="5">
    <source>
        <dbReference type="ARBA" id="ARBA00022692"/>
    </source>
</evidence>
<feature type="transmembrane region" description="Helical" evidence="8">
    <location>
        <begin position="12"/>
        <end position="30"/>
    </location>
</feature>
<dbReference type="Proteomes" id="UP000236509">
    <property type="component" value="Unassembled WGS sequence"/>
</dbReference>
<dbReference type="GO" id="GO:0015297">
    <property type="term" value="F:antiporter activity"/>
    <property type="evidence" value="ECO:0007669"/>
    <property type="project" value="UniProtKB-KW"/>
</dbReference>
<evidence type="ECO:0000256" key="6">
    <source>
        <dbReference type="ARBA" id="ARBA00022989"/>
    </source>
</evidence>
<feature type="transmembrane region" description="Helical" evidence="8">
    <location>
        <begin position="36"/>
        <end position="56"/>
    </location>
</feature>
<dbReference type="RefSeq" id="WP_031787464.1">
    <property type="nucleotide sequence ID" value="NZ_AP018562.1"/>
</dbReference>
<evidence type="ECO:0000313" key="10">
    <source>
        <dbReference type="EMBL" id="CRI23324.1"/>
    </source>
</evidence>
<dbReference type="EMBL" id="CVOU01000017">
    <property type="protein sequence ID" value="CRI23324.1"/>
    <property type="molecule type" value="Genomic_DNA"/>
</dbReference>
<evidence type="ECO:0000256" key="7">
    <source>
        <dbReference type="ARBA" id="ARBA00023136"/>
    </source>
</evidence>
<keyword evidence="11" id="KW-1185">Reference proteome</keyword>
<dbReference type="PANTHER" id="PTHR33932:SF4">
    <property type="entry name" value="NA(+)_H(+) ANTIPORTER SUBUNIT B"/>
    <property type="match status" value="1"/>
</dbReference>
<dbReference type="InterPro" id="IPR007182">
    <property type="entry name" value="MnhB"/>
</dbReference>
<organism evidence="10 11">
    <name type="scientific">Staphylococcus argenteus</name>
    <dbReference type="NCBI Taxonomy" id="985002"/>
    <lineage>
        <taxon>Bacteria</taxon>
        <taxon>Bacillati</taxon>
        <taxon>Bacillota</taxon>
        <taxon>Bacilli</taxon>
        <taxon>Bacillales</taxon>
        <taxon>Staphylococcaceae</taxon>
        <taxon>Staphylococcus</taxon>
    </lineage>
</organism>
<comment type="caution">
    <text evidence="10">The sequence shown here is derived from an EMBL/GenBank/DDBJ whole genome shotgun (WGS) entry which is preliminary data.</text>
</comment>
<evidence type="ECO:0000256" key="8">
    <source>
        <dbReference type="SAM" id="Phobius"/>
    </source>
</evidence>
<comment type="subcellular location">
    <subcellularLocation>
        <location evidence="1">Cell membrane</location>
        <topology evidence="1">Multi-pass membrane protein</topology>
    </subcellularLocation>
</comment>
<dbReference type="AlphaFoldDB" id="A0A7U7JT02"/>
<gene>
    <name evidence="10" type="primary">mrpB</name>
    <name evidence="10" type="ORF">BN1326_50124</name>
</gene>
<evidence type="ECO:0000256" key="3">
    <source>
        <dbReference type="ARBA" id="ARBA00022449"/>
    </source>
</evidence>
<protein>
    <submittedName>
        <fullName evidence="10">Na+/H+ antiporter complex</fullName>
    </submittedName>
</protein>
<evidence type="ECO:0000256" key="4">
    <source>
        <dbReference type="ARBA" id="ARBA00022475"/>
    </source>
</evidence>
<accession>A0A7U7JT02</accession>
<evidence type="ECO:0000256" key="1">
    <source>
        <dbReference type="ARBA" id="ARBA00004651"/>
    </source>
</evidence>
<keyword evidence="6 8" id="KW-1133">Transmembrane helix</keyword>
<sequence length="141" mass="15300">MKENDVVLKTVTKLVVFILLTFGFYVFFAGHNNPGGGFIGGLIFSSAFILMFLAFDVDEVLKSLPIDFRVLMIVGALVSSMTAIIPAFFGKPFLSQYETTWALPILGQIHVSTITLFELGILFSVVGVIVTVMLSLSGGRS</sequence>
<proteinExistence type="inferred from homology"/>
<feature type="transmembrane region" description="Helical" evidence="8">
    <location>
        <begin position="109"/>
        <end position="136"/>
    </location>
</feature>
<name>A0A7U7JT02_9STAP</name>
<dbReference type="Pfam" id="PF04039">
    <property type="entry name" value="MnhB"/>
    <property type="match status" value="1"/>
</dbReference>
<keyword evidence="7 8" id="KW-0472">Membrane</keyword>
<evidence type="ECO:0000313" key="11">
    <source>
        <dbReference type="Proteomes" id="UP000236509"/>
    </source>
</evidence>
<evidence type="ECO:0000259" key="9">
    <source>
        <dbReference type="Pfam" id="PF04039"/>
    </source>
</evidence>
<dbReference type="GO" id="GO:0005886">
    <property type="term" value="C:plasma membrane"/>
    <property type="evidence" value="ECO:0007669"/>
    <property type="project" value="UniProtKB-SubCell"/>
</dbReference>
<feature type="transmembrane region" description="Helical" evidence="8">
    <location>
        <begin position="68"/>
        <end position="89"/>
    </location>
</feature>
<evidence type="ECO:0000256" key="2">
    <source>
        <dbReference type="ARBA" id="ARBA00009425"/>
    </source>
</evidence>
<keyword evidence="3" id="KW-0050">Antiport</keyword>
<dbReference type="PANTHER" id="PTHR33932">
    <property type="entry name" value="NA(+)/H(+) ANTIPORTER SUBUNIT B"/>
    <property type="match status" value="1"/>
</dbReference>
<keyword evidence="3" id="KW-0813">Transport</keyword>
<keyword evidence="4" id="KW-1003">Cell membrane</keyword>
<reference evidence="10 11" key="1">
    <citation type="submission" date="2015-04" db="EMBL/GenBank/DDBJ databases">
        <authorList>
            <person name="Cao L."/>
            <person name="Gao C.H."/>
        </authorList>
    </citation>
    <scope>NUCLEOTIDE SEQUENCE [LARGE SCALE GENOMIC DNA]</scope>
    <source>
        <strain evidence="10 11">SH3</strain>
    </source>
</reference>
<dbReference type="InterPro" id="IPR050622">
    <property type="entry name" value="CPA3_antiporter_subunitB"/>
</dbReference>
<dbReference type="NCBIfam" id="NF009223">
    <property type="entry name" value="PRK12573.1"/>
    <property type="match status" value="1"/>
</dbReference>
<feature type="domain" description="Na+/H+ antiporter MnhB subunit-related protein" evidence="9">
    <location>
        <begin position="7"/>
        <end position="131"/>
    </location>
</feature>
<keyword evidence="5 8" id="KW-0812">Transmembrane</keyword>
<comment type="similarity">
    <text evidence="2">Belongs to the CPA3 antiporters (TC 2.A.63) subunit B family.</text>
</comment>